<dbReference type="EMBL" id="JBDLBR010000004">
    <property type="protein sequence ID" value="MEN7537976.1"/>
    <property type="molecule type" value="Genomic_DNA"/>
</dbReference>
<evidence type="ECO:0000256" key="12">
    <source>
        <dbReference type="ARBA" id="ARBA00022840"/>
    </source>
</evidence>
<evidence type="ECO:0000256" key="9">
    <source>
        <dbReference type="ARBA" id="ARBA00022737"/>
    </source>
</evidence>
<dbReference type="RefSeq" id="WP_346785432.1">
    <property type="nucleotide sequence ID" value="NZ_JBDLBR010000004.1"/>
</dbReference>
<keyword evidence="11" id="KW-0418">Kinase</keyword>
<evidence type="ECO:0000256" key="2">
    <source>
        <dbReference type="ARBA" id="ARBA00012438"/>
    </source>
</evidence>
<dbReference type="PANTHER" id="PTHR41523">
    <property type="entry name" value="TWO-COMPONENT SYSTEM SENSOR PROTEIN"/>
    <property type="match status" value="1"/>
</dbReference>
<dbReference type="SMART" id="SM00086">
    <property type="entry name" value="PAC"/>
    <property type="match status" value="1"/>
</dbReference>
<gene>
    <name evidence="19" type="ORF">ABDJ38_12410</name>
</gene>
<dbReference type="InterPro" id="IPR000700">
    <property type="entry name" value="PAS-assoc_C"/>
</dbReference>
<comment type="catalytic activity">
    <reaction evidence="1">
        <text>ATP + protein L-histidine = ADP + protein N-phospho-L-histidine.</text>
        <dbReference type="EC" id="2.7.13.3"/>
    </reaction>
</comment>
<name>A0ABV0D0X1_9SPHN</name>
<dbReference type="InterPro" id="IPR003018">
    <property type="entry name" value="GAF"/>
</dbReference>
<keyword evidence="13" id="KW-0157">Chromophore</keyword>
<dbReference type="Gene3D" id="3.30.450.20">
    <property type="entry name" value="PAS domain"/>
    <property type="match status" value="1"/>
</dbReference>
<dbReference type="InterPro" id="IPR001610">
    <property type="entry name" value="PAC"/>
</dbReference>
<dbReference type="CDD" id="cd00130">
    <property type="entry name" value="PAS"/>
    <property type="match status" value="1"/>
</dbReference>
<keyword evidence="3" id="KW-0600">Photoreceptor protein</keyword>
<dbReference type="SMART" id="SM00091">
    <property type="entry name" value="PAS"/>
    <property type="match status" value="1"/>
</dbReference>
<evidence type="ECO:0000313" key="20">
    <source>
        <dbReference type="Proteomes" id="UP001484535"/>
    </source>
</evidence>
<feature type="region of interest" description="Disordered" evidence="16">
    <location>
        <begin position="1"/>
        <end position="22"/>
    </location>
</feature>
<reference evidence="19 20" key="1">
    <citation type="submission" date="2024-05" db="EMBL/GenBank/DDBJ databases">
        <authorList>
            <person name="Park S."/>
        </authorList>
    </citation>
    <scope>NUCLEOTIDE SEQUENCE [LARGE SCALE GENOMIC DNA]</scope>
    <source>
        <strain evidence="19 20">DGU5</strain>
    </source>
</reference>
<dbReference type="PROSITE" id="PS50112">
    <property type="entry name" value="PAS"/>
    <property type="match status" value="1"/>
</dbReference>
<sequence>MRAENLPPVSSAASEGATANSAEDSVRHAVISSFSLDRLQDDPELQAITQFAARLCGVPVALVSIVEDARQRLLAREGVEEHETPRDISFCAHAMLGEGAMVVPDATRDARFADNAMVTGPPHVRFYAGQPLVSQEGTPLGALCVIDVEEHPAGLDDFQREGLAVLAQSVMRLLEARREDLRARRTIADREEQMRRMIEGVPQIAWSLDATGCFDYFNARWKQITGAEPPQVLQDWRPFIHPDDADEALAKWDRAVAGDEPFEAEFRLRRADGSWGWALGQAAPVTSKQSQNHCWFGTITDIHEVHQALEARDLLAGELSHRIKNIFAVVIGLARLKAANAPEHKAFAEDLADTLYSLNRAHDFVRPSSRSGQEHLQGLLAALFAPYRDRLGQPRVAISGTDSKIGARAATPLALVFHELATNSAKYGALSSAEGTVELTITDSDDNLLLEWRERGGPPLSGTPSDSGFGSRLIEMSVSGQLQGSWERRFEAEGLVAELTVSKAAIAP</sequence>
<keyword evidence="14" id="KW-0843">Virulence</keyword>
<feature type="compositionally biased region" description="Polar residues" evidence="16">
    <location>
        <begin position="11"/>
        <end position="22"/>
    </location>
</feature>
<keyword evidence="4" id="KW-0597">Phosphoprotein</keyword>
<keyword evidence="8" id="KW-0808">Transferase</keyword>
<evidence type="ECO:0000256" key="14">
    <source>
        <dbReference type="ARBA" id="ARBA00023026"/>
    </source>
</evidence>
<keyword evidence="5" id="KW-0716">Sensory transduction</keyword>
<dbReference type="InterPro" id="IPR035965">
    <property type="entry name" value="PAS-like_dom_sf"/>
</dbReference>
<dbReference type="Pfam" id="PF08447">
    <property type="entry name" value="PAS_3"/>
    <property type="match status" value="1"/>
</dbReference>
<keyword evidence="15" id="KW-0675">Receptor</keyword>
<evidence type="ECO:0000256" key="7">
    <source>
        <dbReference type="ARBA" id="ARBA00022643"/>
    </source>
</evidence>
<dbReference type="Gene3D" id="3.30.450.40">
    <property type="match status" value="1"/>
</dbReference>
<evidence type="ECO:0000256" key="6">
    <source>
        <dbReference type="ARBA" id="ARBA00022630"/>
    </source>
</evidence>
<evidence type="ECO:0000256" key="15">
    <source>
        <dbReference type="ARBA" id="ARBA00023170"/>
    </source>
</evidence>
<keyword evidence="12" id="KW-0067">ATP-binding</keyword>
<keyword evidence="9" id="KW-0677">Repeat</keyword>
<comment type="caution">
    <text evidence="19">The sequence shown here is derived from an EMBL/GenBank/DDBJ whole genome shotgun (WGS) entry which is preliminary data.</text>
</comment>
<dbReference type="Gene3D" id="3.30.565.10">
    <property type="entry name" value="Histidine kinase-like ATPase, C-terminal domain"/>
    <property type="match status" value="1"/>
</dbReference>
<dbReference type="InterPro" id="IPR000014">
    <property type="entry name" value="PAS"/>
</dbReference>
<keyword evidence="7" id="KW-0288">FMN</keyword>
<evidence type="ECO:0000256" key="8">
    <source>
        <dbReference type="ARBA" id="ARBA00022679"/>
    </source>
</evidence>
<evidence type="ECO:0000256" key="13">
    <source>
        <dbReference type="ARBA" id="ARBA00022991"/>
    </source>
</evidence>
<accession>A0ABV0D0X1</accession>
<dbReference type="InterPro" id="IPR036890">
    <property type="entry name" value="HATPase_C_sf"/>
</dbReference>
<dbReference type="EC" id="2.7.13.3" evidence="2"/>
<evidence type="ECO:0000256" key="4">
    <source>
        <dbReference type="ARBA" id="ARBA00022553"/>
    </source>
</evidence>
<evidence type="ECO:0000256" key="10">
    <source>
        <dbReference type="ARBA" id="ARBA00022741"/>
    </source>
</evidence>
<protein>
    <recommendedName>
        <fullName evidence="2">histidine kinase</fullName>
        <ecNumber evidence="2">2.7.13.3</ecNumber>
    </recommendedName>
</protein>
<dbReference type="SMART" id="SM00911">
    <property type="entry name" value="HWE_HK"/>
    <property type="match status" value="1"/>
</dbReference>
<evidence type="ECO:0000256" key="16">
    <source>
        <dbReference type="SAM" id="MobiDB-lite"/>
    </source>
</evidence>
<feature type="domain" description="PAC" evidence="18">
    <location>
        <begin position="262"/>
        <end position="314"/>
    </location>
</feature>
<keyword evidence="20" id="KW-1185">Reference proteome</keyword>
<proteinExistence type="predicted"/>
<evidence type="ECO:0000259" key="18">
    <source>
        <dbReference type="PROSITE" id="PS50113"/>
    </source>
</evidence>
<dbReference type="InterPro" id="IPR013655">
    <property type="entry name" value="PAS_fold_3"/>
</dbReference>
<dbReference type="InterPro" id="IPR029016">
    <property type="entry name" value="GAF-like_dom_sf"/>
</dbReference>
<feature type="domain" description="PAS" evidence="17">
    <location>
        <begin position="190"/>
        <end position="259"/>
    </location>
</feature>
<evidence type="ECO:0000313" key="19">
    <source>
        <dbReference type="EMBL" id="MEN7537976.1"/>
    </source>
</evidence>
<dbReference type="PROSITE" id="PS50113">
    <property type="entry name" value="PAC"/>
    <property type="match status" value="1"/>
</dbReference>
<evidence type="ECO:0000256" key="1">
    <source>
        <dbReference type="ARBA" id="ARBA00000085"/>
    </source>
</evidence>
<keyword evidence="10" id="KW-0547">Nucleotide-binding</keyword>
<dbReference type="Proteomes" id="UP001484535">
    <property type="component" value="Unassembled WGS sequence"/>
</dbReference>
<dbReference type="InterPro" id="IPR011102">
    <property type="entry name" value="Sig_transdc_His_kinase_HWE"/>
</dbReference>
<evidence type="ECO:0000256" key="5">
    <source>
        <dbReference type="ARBA" id="ARBA00022606"/>
    </source>
</evidence>
<evidence type="ECO:0000259" key="17">
    <source>
        <dbReference type="PROSITE" id="PS50112"/>
    </source>
</evidence>
<organism evidence="19 20">
    <name type="scientific">Aurantiacibacter flavus</name>
    <dbReference type="NCBI Taxonomy" id="3145232"/>
    <lineage>
        <taxon>Bacteria</taxon>
        <taxon>Pseudomonadati</taxon>
        <taxon>Pseudomonadota</taxon>
        <taxon>Alphaproteobacteria</taxon>
        <taxon>Sphingomonadales</taxon>
        <taxon>Erythrobacteraceae</taxon>
        <taxon>Aurantiacibacter</taxon>
    </lineage>
</organism>
<dbReference type="PANTHER" id="PTHR41523:SF8">
    <property type="entry name" value="ETHYLENE RESPONSE SENSOR PROTEIN"/>
    <property type="match status" value="1"/>
</dbReference>
<evidence type="ECO:0000256" key="11">
    <source>
        <dbReference type="ARBA" id="ARBA00022777"/>
    </source>
</evidence>
<evidence type="ECO:0000256" key="3">
    <source>
        <dbReference type="ARBA" id="ARBA00022543"/>
    </source>
</evidence>
<keyword evidence="6" id="KW-0285">Flavoprotein</keyword>
<dbReference type="Pfam" id="PF07536">
    <property type="entry name" value="HWE_HK"/>
    <property type="match status" value="1"/>
</dbReference>
<dbReference type="NCBIfam" id="TIGR00229">
    <property type="entry name" value="sensory_box"/>
    <property type="match status" value="1"/>
</dbReference>
<dbReference type="Pfam" id="PF01590">
    <property type="entry name" value="GAF"/>
    <property type="match status" value="1"/>
</dbReference>
<dbReference type="SUPFAM" id="SSF55785">
    <property type="entry name" value="PYP-like sensor domain (PAS domain)"/>
    <property type="match status" value="1"/>
</dbReference>
<dbReference type="SUPFAM" id="SSF55781">
    <property type="entry name" value="GAF domain-like"/>
    <property type="match status" value="1"/>
</dbReference>